<dbReference type="Proteomes" id="UP000037035">
    <property type="component" value="Unassembled WGS sequence"/>
</dbReference>
<comment type="caution">
    <text evidence="2">The sequence shown here is derived from an EMBL/GenBank/DDBJ whole genome shotgun (WGS) entry which is preliminary data.</text>
</comment>
<feature type="transmembrane region" description="Helical" evidence="1">
    <location>
        <begin position="316"/>
        <end position="333"/>
    </location>
</feature>
<keyword evidence="3" id="KW-1185">Reference proteome</keyword>
<evidence type="ECO:0000313" key="3">
    <source>
        <dbReference type="Proteomes" id="UP000037035"/>
    </source>
</evidence>
<dbReference type="EMBL" id="LAVV01008814">
    <property type="protein sequence ID" value="KNZ51860.1"/>
    <property type="molecule type" value="Genomic_DNA"/>
</dbReference>
<name>A0A0L6UVI8_9BASI</name>
<accession>A0A0L6UVI8</accession>
<keyword evidence="1" id="KW-0472">Membrane</keyword>
<reference evidence="2 3" key="1">
    <citation type="submission" date="2015-08" db="EMBL/GenBank/DDBJ databases">
        <title>Next Generation Sequencing and Analysis of the Genome of Puccinia sorghi L Schw, the Causal Agent of Maize Common Rust.</title>
        <authorList>
            <person name="Rochi L."/>
            <person name="Burguener G."/>
            <person name="Darino M."/>
            <person name="Turjanski A."/>
            <person name="Kreff E."/>
            <person name="Dieguez M.J."/>
            <person name="Sacco F."/>
        </authorList>
    </citation>
    <scope>NUCLEOTIDE SEQUENCE [LARGE SCALE GENOMIC DNA]</scope>
    <source>
        <strain evidence="2 3">RO10H11247</strain>
    </source>
</reference>
<proteinExistence type="predicted"/>
<dbReference type="AlphaFoldDB" id="A0A0L6UVI8"/>
<protein>
    <submittedName>
        <fullName evidence="2">Uncharacterized protein</fullName>
    </submittedName>
</protein>
<feature type="transmembrane region" description="Helical" evidence="1">
    <location>
        <begin position="204"/>
        <end position="228"/>
    </location>
</feature>
<evidence type="ECO:0000313" key="2">
    <source>
        <dbReference type="EMBL" id="KNZ51860.1"/>
    </source>
</evidence>
<organism evidence="2 3">
    <name type="scientific">Puccinia sorghi</name>
    <dbReference type="NCBI Taxonomy" id="27349"/>
    <lineage>
        <taxon>Eukaryota</taxon>
        <taxon>Fungi</taxon>
        <taxon>Dikarya</taxon>
        <taxon>Basidiomycota</taxon>
        <taxon>Pucciniomycotina</taxon>
        <taxon>Pucciniomycetes</taxon>
        <taxon>Pucciniales</taxon>
        <taxon>Pucciniaceae</taxon>
        <taxon>Puccinia</taxon>
    </lineage>
</organism>
<gene>
    <name evidence="2" type="ORF">VP01_3781g2</name>
</gene>
<dbReference type="VEuPathDB" id="FungiDB:VP01_3781g2"/>
<keyword evidence="1" id="KW-0812">Transmembrane</keyword>
<evidence type="ECO:0000256" key="1">
    <source>
        <dbReference type="SAM" id="Phobius"/>
    </source>
</evidence>
<keyword evidence="1" id="KW-1133">Transmembrane helix</keyword>
<sequence length="375" mass="43035">MWWQQLVMPLAWHVDVKRSTIIHCRHELSLTPISGVRWKKASACIETSFHGFQLLLTPITGSHLKKRHQLPSAPKWGVNASKQGFQFKKLSGLRALFPDLFLFPKPKFLLKSLVIILRKYTFFVSCGSEVPFLYLLESSFHVPISHILLHSNSSLTTNPQSPRIHVLSNFIDEFPLSFLFSSLPSALSLFLQPHLSAFSSQPDMLVTSLSIFFSFILIFFSDLFFSILQYFGTHWHRFFEIPILSPSLLYYQPLTQIPIFSLKNNIILLMSRSFIWKISLPQMEEGILNTPSLLTRPKLKAMYTHCLARYKGAPLYPTWLCVHVAFVFGLVCVGKDREILRKRATLKGVTRLAQDGAEKEGKETMMKFISSRIVI</sequence>